<proteinExistence type="predicted"/>
<dbReference type="AlphaFoldDB" id="A0A7J5YMY5"/>
<sequence>MNSQAAESKTDTQSEGNCLGVVNLQRHSQQWNINHIRLYTTASLPYSAINWTQLSRVVPLVHYEFTSRQSRKLTHSLNQTVWGFATSTAATVQTFAVSPFRSNWMPEITSDFYTTASLPYCAINWTQLSRVVPLVHYEFTSRRVEN</sequence>
<protein>
    <submittedName>
        <fullName evidence="1">Uncharacterized protein</fullName>
    </submittedName>
</protein>
<evidence type="ECO:0000313" key="2">
    <source>
        <dbReference type="Proteomes" id="UP000518266"/>
    </source>
</evidence>
<accession>A0A7J5YMY5</accession>
<comment type="caution">
    <text evidence="1">The sequence shown here is derived from an EMBL/GenBank/DDBJ whole genome shotgun (WGS) entry which is preliminary data.</text>
</comment>
<gene>
    <name evidence="1" type="ORF">F7725_012522</name>
</gene>
<keyword evidence="2" id="KW-1185">Reference proteome</keyword>
<dbReference type="EMBL" id="JAAKFY010000010">
    <property type="protein sequence ID" value="KAF3850750.1"/>
    <property type="molecule type" value="Genomic_DNA"/>
</dbReference>
<name>A0A7J5YMY5_DISMA</name>
<dbReference type="Proteomes" id="UP000518266">
    <property type="component" value="Unassembled WGS sequence"/>
</dbReference>
<organism evidence="1 2">
    <name type="scientific">Dissostichus mawsoni</name>
    <name type="common">Antarctic cod</name>
    <dbReference type="NCBI Taxonomy" id="36200"/>
    <lineage>
        <taxon>Eukaryota</taxon>
        <taxon>Metazoa</taxon>
        <taxon>Chordata</taxon>
        <taxon>Craniata</taxon>
        <taxon>Vertebrata</taxon>
        <taxon>Euteleostomi</taxon>
        <taxon>Actinopterygii</taxon>
        <taxon>Neopterygii</taxon>
        <taxon>Teleostei</taxon>
        <taxon>Neoteleostei</taxon>
        <taxon>Acanthomorphata</taxon>
        <taxon>Eupercaria</taxon>
        <taxon>Perciformes</taxon>
        <taxon>Notothenioidei</taxon>
        <taxon>Nototheniidae</taxon>
        <taxon>Dissostichus</taxon>
    </lineage>
</organism>
<reference evidence="1 2" key="1">
    <citation type="submission" date="2020-03" db="EMBL/GenBank/DDBJ databases">
        <title>Dissostichus mawsoni Genome sequencing and assembly.</title>
        <authorList>
            <person name="Park H."/>
        </authorList>
    </citation>
    <scope>NUCLEOTIDE SEQUENCE [LARGE SCALE GENOMIC DNA]</scope>
    <source>
        <strain evidence="1">DM0001</strain>
        <tissue evidence="1">Muscle</tissue>
    </source>
</reference>
<evidence type="ECO:0000313" key="1">
    <source>
        <dbReference type="EMBL" id="KAF3850750.1"/>
    </source>
</evidence>